<accession>A0A814U7F8</accession>
<gene>
    <name evidence="2" type="ORF">GPM918_LOCUS22207</name>
    <name evidence="3" type="ORF">SRO942_LOCUS22205</name>
</gene>
<evidence type="ECO:0000313" key="3">
    <source>
        <dbReference type="EMBL" id="CAF3935296.1"/>
    </source>
</evidence>
<feature type="region of interest" description="Disordered" evidence="1">
    <location>
        <begin position="452"/>
        <end position="471"/>
    </location>
</feature>
<dbReference type="EMBL" id="CAJOBC010007529">
    <property type="protein sequence ID" value="CAF3935296.1"/>
    <property type="molecule type" value="Genomic_DNA"/>
</dbReference>
<keyword evidence="4" id="KW-1185">Reference proteome</keyword>
<reference evidence="2" key="1">
    <citation type="submission" date="2021-02" db="EMBL/GenBank/DDBJ databases">
        <authorList>
            <person name="Nowell W R."/>
        </authorList>
    </citation>
    <scope>NUCLEOTIDE SEQUENCE</scope>
</reference>
<protein>
    <recommendedName>
        <fullName evidence="5">BEN domain-containing protein</fullName>
    </recommendedName>
</protein>
<proteinExistence type="predicted"/>
<sequence length="504" mass="56700">MRGAESTILNMSCGSDQQFIYQRIPQEVYIDEGKKNEAVRYSIPATHVYQQGRNIVIPNYSTPSTTQYTSLECVPQGNSINVSTNPKNAITTTVCTGNNNQKNNHSSWTTITMEQNDFEHDNQIMENKPLYNGSRVTIKSYHKHIHHFCNDNKLDNDQITKLLELISHALPRDHHLAQTSQKLFELIQDKIRCPNCCCEINTGGIIHDPSTRQPFTAVQNNSLSISTTAQNDEILQTQMTYLQEPYTDAIQQNKKFKSSVTFEPVGHSMINIEQSNNNDHHMEDVAHLDPSASLTTSDAFKIGIENNYAVTELYNVIRLQNEKLERNLRYTQHLPGQMNNAVTSVNNFLRLTSKLTSVNKIEDDDPNVELIINNIDLKDAQVTNSYTGTGRNCIRHVYGADASGHLLKHGEFEILIEAIAYLHKIPFADVWSKAATIKESLLQMKYDNKKQSTASSATSTSNKSKIRRLKQATTSTGDNLVVNSVQELITTALPIAQSIEQQSS</sequence>
<comment type="caution">
    <text evidence="2">The sequence shown here is derived from an EMBL/GenBank/DDBJ whole genome shotgun (WGS) entry which is preliminary data.</text>
</comment>
<dbReference type="Proteomes" id="UP000681722">
    <property type="component" value="Unassembled WGS sequence"/>
</dbReference>
<organism evidence="2 4">
    <name type="scientific">Didymodactylos carnosus</name>
    <dbReference type="NCBI Taxonomy" id="1234261"/>
    <lineage>
        <taxon>Eukaryota</taxon>
        <taxon>Metazoa</taxon>
        <taxon>Spiralia</taxon>
        <taxon>Gnathifera</taxon>
        <taxon>Rotifera</taxon>
        <taxon>Eurotatoria</taxon>
        <taxon>Bdelloidea</taxon>
        <taxon>Philodinida</taxon>
        <taxon>Philodinidae</taxon>
        <taxon>Didymodactylos</taxon>
    </lineage>
</organism>
<evidence type="ECO:0008006" key="5">
    <source>
        <dbReference type="Google" id="ProtNLM"/>
    </source>
</evidence>
<dbReference type="Proteomes" id="UP000663829">
    <property type="component" value="Unassembled WGS sequence"/>
</dbReference>
<evidence type="ECO:0000313" key="4">
    <source>
        <dbReference type="Proteomes" id="UP000663829"/>
    </source>
</evidence>
<name>A0A814U7F8_9BILA</name>
<feature type="compositionally biased region" description="Low complexity" evidence="1">
    <location>
        <begin position="452"/>
        <end position="463"/>
    </location>
</feature>
<evidence type="ECO:0000313" key="2">
    <source>
        <dbReference type="EMBL" id="CAF1171435.1"/>
    </source>
</evidence>
<dbReference type="EMBL" id="CAJNOQ010007529">
    <property type="protein sequence ID" value="CAF1171435.1"/>
    <property type="molecule type" value="Genomic_DNA"/>
</dbReference>
<evidence type="ECO:0000256" key="1">
    <source>
        <dbReference type="SAM" id="MobiDB-lite"/>
    </source>
</evidence>
<dbReference type="AlphaFoldDB" id="A0A814U7F8"/>